<gene>
    <name evidence="2" type="ORF">Daura_20525</name>
</gene>
<evidence type="ECO:0000313" key="2">
    <source>
        <dbReference type="EMBL" id="UWZ58350.1"/>
    </source>
</evidence>
<proteinExistence type="inferred from homology"/>
<sequence length="250" mass="27898">MRLGRERSSSPFRLYQAAVEGSAEYAGSGICAFCRKATDGRLALSVGADVIYRCTTCEQPFSVRAEEHDRRAKTCPHCGMVDDGYRLGDDPAICYPCLSSGRAALTKDTEFGMVTWSDAMRGRTHGVPGLARTQPGFSLADPDPDGWVAVNIPPNVLLELVHTPTYRTYQGVEWLFCCATAMLYCGEWTKTDFINHKTGDPEAVLIEVFEGTQPWMWNQVPNDPQHDTGWGFYVFECELCNRTRGHFDMT</sequence>
<evidence type="ECO:0000256" key="1">
    <source>
        <dbReference type="ARBA" id="ARBA00008525"/>
    </source>
</evidence>
<dbReference type="OrthoDB" id="7065534at2"/>
<dbReference type="AlphaFoldDB" id="A0A9Q9IS23"/>
<dbReference type="RefSeq" id="WP_156090299.1">
    <property type="nucleotide sequence ID" value="NZ_CP073767.1"/>
</dbReference>
<dbReference type="Proteomes" id="UP001058003">
    <property type="component" value="Chromosome"/>
</dbReference>
<organism evidence="2 3">
    <name type="scientific">Dactylosporangium aurantiacum</name>
    <dbReference type="NCBI Taxonomy" id="35754"/>
    <lineage>
        <taxon>Bacteria</taxon>
        <taxon>Bacillati</taxon>
        <taxon>Actinomycetota</taxon>
        <taxon>Actinomycetes</taxon>
        <taxon>Micromonosporales</taxon>
        <taxon>Micromonosporaceae</taxon>
        <taxon>Dactylosporangium</taxon>
    </lineage>
</organism>
<evidence type="ECO:0000313" key="3">
    <source>
        <dbReference type="Proteomes" id="UP001058003"/>
    </source>
</evidence>
<dbReference type="KEGG" id="daur:Daura_20525"/>
<keyword evidence="3" id="KW-1185">Reference proteome</keyword>
<name>A0A9Q9IS23_9ACTN</name>
<dbReference type="InterPro" id="IPR005363">
    <property type="entry name" value="UPF0167"/>
</dbReference>
<reference evidence="2" key="1">
    <citation type="submission" date="2021-04" db="EMBL/GenBank/DDBJ databases">
        <title>Dactylosporangium aurantiacum NRRL B-8018 full assembly.</title>
        <authorList>
            <person name="Hartkoorn R.C."/>
            <person name="Beaudoing E."/>
            <person name="Hot D."/>
        </authorList>
    </citation>
    <scope>NUCLEOTIDE SEQUENCE</scope>
    <source>
        <strain evidence="2">NRRL B-8018</strain>
    </source>
</reference>
<dbReference type="Pfam" id="PF03691">
    <property type="entry name" value="UPF0167"/>
    <property type="match status" value="1"/>
</dbReference>
<comment type="similarity">
    <text evidence="1">Belongs to the UPF0167 family.</text>
</comment>
<accession>A0A9Q9IS23</accession>
<protein>
    <submittedName>
        <fullName evidence="2">CbrC family protein</fullName>
    </submittedName>
</protein>
<dbReference type="EMBL" id="CP073767">
    <property type="protein sequence ID" value="UWZ58350.1"/>
    <property type="molecule type" value="Genomic_DNA"/>
</dbReference>